<evidence type="ECO:0000256" key="1">
    <source>
        <dbReference type="ARBA" id="ARBA00012513"/>
    </source>
</evidence>
<evidence type="ECO:0000256" key="3">
    <source>
        <dbReference type="ARBA" id="ARBA00022679"/>
    </source>
</evidence>
<comment type="caution">
    <text evidence="10">The sequence shown here is derived from an EMBL/GenBank/DDBJ whole genome shotgun (WGS) entry which is preliminary data.</text>
</comment>
<comment type="catalytic activity">
    <reaction evidence="7">
        <text>L-threonyl-[protein] + ATP = O-phospho-L-threonyl-[protein] + ADP + H(+)</text>
        <dbReference type="Rhea" id="RHEA:46608"/>
        <dbReference type="Rhea" id="RHEA-COMP:11060"/>
        <dbReference type="Rhea" id="RHEA-COMP:11605"/>
        <dbReference type="ChEBI" id="CHEBI:15378"/>
        <dbReference type="ChEBI" id="CHEBI:30013"/>
        <dbReference type="ChEBI" id="CHEBI:30616"/>
        <dbReference type="ChEBI" id="CHEBI:61977"/>
        <dbReference type="ChEBI" id="CHEBI:456216"/>
        <dbReference type="EC" id="2.7.11.1"/>
    </reaction>
</comment>
<evidence type="ECO:0000313" key="11">
    <source>
        <dbReference type="Proteomes" id="UP001610334"/>
    </source>
</evidence>
<dbReference type="InterPro" id="IPR011009">
    <property type="entry name" value="Kinase-like_dom_sf"/>
</dbReference>
<evidence type="ECO:0000256" key="4">
    <source>
        <dbReference type="ARBA" id="ARBA00022741"/>
    </source>
</evidence>
<reference evidence="10 11" key="1">
    <citation type="submission" date="2024-07" db="EMBL/GenBank/DDBJ databases">
        <title>Section-level genome sequencing and comparative genomics of Aspergillus sections Usti and Cavernicolus.</title>
        <authorList>
            <consortium name="Lawrence Berkeley National Laboratory"/>
            <person name="Nybo J.L."/>
            <person name="Vesth T.C."/>
            <person name="Theobald S."/>
            <person name="Frisvad J.C."/>
            <person name="Larsen T.O."/>
            <person name="Kjaerboelling I."/>
            <person name="Rothschild-Mancinelli K."/>
            <person name="Lyhne E.K."/>
            <person name="Kogle M.E."/>
            <person name="Barry K."/>
            <person name="Clum A."/>
            <person name="Na H."/>
            <person name="Ledsgaard L."/>
            <person name="Lin J."/>
            <person name="Lipzen A."/>
            <person name="Kuo A."/>
            <person name="Riley R."/>
            <person name="Mondo S."/>
            <person name="Labutti K."/>
            <person name="Haridas S."/>
            <person name="Pangalinan J."/>
            <person name="Salamov A.A."/>
            <person name="Simmons B.A."/>
            <person name="Magnuson J.K."/>
            <person name="Chen J."/>
            <person name="Drula E."/>
            <person name="Henrissat B."/>
            <person name="Wiebenga A."/>
            <person name="Lubbers R.J."/>
            <person name="Gomes A.C."/>
            <person name="Makela M.R."/>
            <person name="Stajich J."/>
            <person name="Grigoriev I.V."/>
            <person name="Mortensen U.H."/>
            <person name="De Vries R.P."/>
            <person name="Baker S.E."/>
            <person name="Andersen M.R."/>
        </authorList>
    </citation>
    <scope>NUCLEOTIDE SEQUENCE [LARGE SCALE GENOMIC DNA]</scope>
    <source>
        <strain evidence="10 11">CBS 588.65</strain>
    </source>
</reference>
<evidence type="ECO:0000313" key="10">
    <source>
        <dbReference type="EMBL" id="KAL2810492.1"/>
    </source>
</evidence>
<organism evidence="10 11">
    <name type="scientific">Aspergillus granulosus</name>
    <dbReference type="NCBI Taxonomy" id="176169"/>
    <lineage>
        <taxon>Eukaryota</taxon>
        <taxon>Fungi</taxon>
        <taxon>Dikarya</taxon>
        <taxon>Ascomycota</taxon>
        <taxon>Pezizomycotina</taxon>
        <taxon>Eurotiomycetes</taxon>
        <taxon>Eurotiomycetidae</taxon>
        <taxon>Eurotiales</taxon>
        <taxon>Aspergillaceae</taxon>
        <taxon>Aspergillus</taxon>
        <taxon>Aspergillus subgen. Nidulantes</taxon>
    </lineage>
</organism>
<name>A0ABR4H6Q8_9EURO</name>
<keyword evidence="4" id="KW-0547">Nucleotide-binding</keyword>
<sequence>MATIRRSEPRIFPSSGFNIIDSTLKIEEETLPGYLAERYYPVHIGEVFNSRYQILTKLGFGSASTVWLCRDLNQNCYQVLKVHVRSWQPAQEMEVLKHLRSLPGEQHPGEDFVRFPLDIFEVTGPHGVHPCLLYKPAGIDIYDLASCLEAEALPEALLRPAIRYVLIALDYLHQGNIIHTDVQPNNLLLGMEDESILTKLEEDEISNPSPRKQLPDRTIYATRGMPVSTGQPALSDLGEARIAESGNQVGPVMPSVYRAPEVMLGMEWDNKIDIWAVGQMTWTLFEAGHLFKTHHLDTELDHAKRYAEMVALLGPPPAEFLERSKDSFKFWDENGNWRGLAEVPAQTLEARELRLEGDNKISFLEFLRKTMQWRPEDRPTAEELLFDKWVRGDTY</sequence>
<keyword evidence="5" id="KW-0418">Kinase</keyword>
<dbReference type="PANTHER" id="PTHR47634:SF9">
    <property type="entry name" value="PROTEIN KINASE DOMAIN-CONTAINING PROTEIN-RELATED"/>
    <property type="match status" value="1"/>
</dbReference>
<dbReference type="EC" id="2.7.11.1" evidence="1"/>
<dbReference type="Gene3D" id="3.30.200.20">
    <property type="entry name" value="Phosphorylase Kinase, domain 1"/>
    <property type="match status" value="1"/>
</dbReference>
<feature type="domain" description="Protein kinase" evidence="9">
    <location>
        <begin position="52"/>
        <end position="390"/>
    </location>
</feature>
<accession>A0ABR4H6Q8</accession>
<dbReference type="PROSITE" id="PS50011">
    <property type="entry name" value="PROTEIN_KINASE_DOM"/>
    <property type="match status" value="1"/>
</dbReference>
<keyword evidence="3" id="KW-0808">Transferase</keyword>
<evidence type="ECO:0000259" key="9">
    <source>
        <dbReference type="PROSITE" id="PS50011"/>
    </source>
</evidence>
<dbReference type="SUPFAM" id="SSF56112">
    <property type="entry name" value="Protein kinase-like (PK-like)"/>
    <property type="match status" value="1"/>
</dbReference>
<protein>
    <recommendedName>
        <fullName evidence="1">non-specific serine/threonine protein kinase</fullName>
        <ecNumber evidence="1">2.7.11.1</ecNumber>
    </recommendedName>
</protein>
<keyword evidence="11" id="KW-1185">Reference proteome</keyword>
<dbReference type="InterPro" id="IPR000719">
    <property type="entry name" value="Prot_kinase_dom"/>
</dbReference>
<evidence type="ECO:0000256" key="2">
    <source>
        <dbReference type="ARBA" id="ARBA00022527"/>
    </source>
</evidence>
<keyword evidence="6" id="KW-0067">ATP-binding</keyword>
<evidence type="ECO:0000256" key="6">
    <source>
        <dbReference type="ARBA" id="ARBA00022840"/>
    </source>
</evidence>
<dbReference type="SMART" id="SM00220">
    <property type="entry name" value="S_TKc"/>
    <property type="match status" value="1"/>
</dbReference>
<dbReference type="Pfam" id="PF00069">
    <property type="entry name" value="Pkinase"/>
    <property type="match status" value="1"/>
</dbReference>
<dbReference type="EMBL" id="JBFXLT010000071">
    <property type="protein sequence ID" value="KAL2810492.1"/>
    <property type="molecule type" value="Genomic_DNA"/>
</dbReference>
<comment type="catalytic activity">
    <reaction evidence="8">
        <text>L-seryl-[protein] + ATP = O-phospho-L-seryl-[protein] + ADP + H(+)</text>
        <dbReference type="Rhea" id="RHEA:17989"/>
        <dbReference type="Rhea" id="RHEA-COMP:9863"/>
        <dbReference type="Rhea" id="RHEA-COMP:11604"/>
        <dbReference type="ChEBI" id="CHEBI:15378"/>
        <dbReference type="ChEBI" id="CHEBI:29999"/>
        <dbReference type="ChEBI" id="CHEBI:30616"/>
        <dbReference type="ChEBI" id="CHEBI:83421"/>
        <dbReference type="ChEBI" id="CHEBI:456216"/>
        <dbReference type="EC" id="2.7.11.1"/>
    </reaction>
</comment>
<dbReference type="Proteomes" id="UP001610334">
    <property type="component" value="Unassembled WGS sequence"/>
</dbReference>
<dbReference type="Gene3D" id="1.10.510.10">
    <property type="entry name" value="Transferase(Phosphotransferase) domain 1"/>
    <property type="match status" value="1"/>
</dbReference>
<gene>
    <name evidence="10" type="ORF">BJX63DRAFT_423081</name>
</gene>
<evidence type="ECO:0000256" key="8">
    <source>
        <dbReference type="ARBA" id="ARBA00048679"/>
    </source>
</evidence>
<proteinExistence type="predicted"/>
<evidence type="ECO:0000256" key="5">
    <source>
        <dbReference type="ARBA" id="ARBA00022777"/>
    </source>
</evidence>
<keyword evidence="2" id="KW-0723">Serine/threonine-protein kinase</keyword>
<dbReference type="PANTHER" id="PTHR47634">
    <property type="entry name" value="PROTEIN KINASE DOMAIN-CONTAINING PROTEIN-RELATED"/>
    <property type="match status" value="1"/>
</dbReference>
<dbReference type="InterPro" id="IPR051334">
    <property type="entry name" value="SRPK"/>
</dbReference>
<evidence type="ECO:0000256" key="7">
    <source>
        <dbReference type="ARBA" id="ARBA00047899"/>
    </source>
</evidence>